<reference evidence="1" key="2">
    <citation type="submission" date="2022-01" db="EMBL/GenBank/DDBJ databases">
        <authorList>
            <person name="Yamashiro T."/>
            <person name="Shiraishi A."/>
            <person name="Satake H."/>
            <person name="Nakayama K."/>
        </authorList>
    </citation>
    <scope>NUCLEOTIDE SEQUENCE</scope>
</reference>
<dbReference type="InterPro" id="IPR055290">
    <property type="entry name" value="At3g26010-like"/>
</dbReference>
<dbReference type="PANTHER" id="PTHR35546:SF130">
    <property type="entry name" value="EXPRESSED PROTEIN"/>
    <property type="match status" value="1"/>
</dbReference>
<gene>
    <name evidence="1" type="ORF">Tco_0680680</name>
</gene>
<keyword evidence="2" id="KW-1185">Reference proteome</keyword>
<sequence>MDNSFGSAEKVDHVRILQSCNGLLLCADWAWPIFYYIHNPSTNLFKRIPQPHYSHENSCFYRSVVLTIAFDPRKSFDYKVVQAGRTFCDTEIQIYSSETGNWILCRDQFNYFSWFNRRRNFLESFGGCSDDPILMLMEIPQMLHLEGKFFESCGCLLLVCRDDIGSREFTIYEMMKECSVWSVRYLVNTEELMNSLPEGWSIRSTV</sequence>
<proteinExistence type="predicted"/>
<evidence type="ECO:0000313" key="2">
    <source>
        <dbReference type="Proteomes" id="UP001151760"/>
    </source>
</evidence>
<comment type="caution">
    <text evidence="1">The sequence shown here is derived from an EMBL/GenBank/DDBJ whole genome shotgun (WGS) entry which is preliminary data.</text>
</comment>
<evidence type="ECO:0000313" key="1">
    <source>
        <dbReference type="EMBL" id="GJS66116.1"/>
    </source>
</evidence>
<accession>A0ABQ4XM33</accession>
<name>A0ABQ4XM33_9ASTR</name>
<dbReference type="EMBL" id="BQNB010009626">
    <property type="protein sequence ID" value="GJS66116.1"/>
    <property type="molecule type" value="Genomic_DNA"/>
</dbReference>
<dbReference type="PANTHER" id="PTHR35546">
    <property type="entry name" value="F-BOX PROTEIN INTERACTION DOMAIN PROTEIN-RELATED"/>
    <property type="match status" value="1"/>
</dbReference>
<dbReference type="Proteomes" id="UP001151760">
    <property type="component" value="Unassembled WGS sequence"/>
</dbReference>
<protein>
    <submittedName>
        <fullName evidence="1">Uncharacterized protein</fullName>
    </submittedName>
</protein>
<reference evidence="1" key="1">
    <citation type="journal article" date="2022" name="Int. J. Mol. Sci.">
        <title>Draft Genome of Tanacetum Coccineum: Genomic Comparison of Closely Related Tanacetum-Family Plants.</title>
        <authorList>
            <person name="Yamashiro T."/>
            <person name="Shiraishi A."/>
            <person name="Nakayama K."/>
            <person name="Satake H."/>
        </authorList>
    </citation>
    <scope>NUCLEOTIDE SEQUENCE</scope>
</reference>
<organism evidence="1 2">
    <name type="scientific">Tanacetum coccineum</name>
    <dbReference type="NCBI Taxonomy" id="301880"/>
    <lineage>
        <taxon>Eukaryota</taxon>
        <taxon>Viridiplantae</taxon>
        <taxon>Streptophyta</taxon>
        <taxon>Embryophyta</taxon>
        <taxon>Tracheophyta</taxon>
        <taxon>Spermatophyta</taxon>
        <taxon>Magnoliopsida</taxon>
        <taxon>eudicotyledons</taxon>
        <taxon>Gunneridae</taxon>
        <taxon>Pentapetalae</taxon>
        <taxon>asterids</taxon>
        <taxon>campanulids</taxon>
        <taxon>Asterales</taxon>
        <taxon>Asteraceae</taxon>
        <taxon>Asteroideae</taxon>
        <taxon>Anthemideae</taxon>
        <taxon>Anthemidinae</taxon>
        <taxon>Tanacetum</taxon>
    </lineage>
</organism>